<evidence type="ECO:0000313" key="7">
    <source>
        <dbReference type="Ensembl" id="ENSCMMP00000012556.1"/>
    </source>
</evidence>
<reference evidence="7" key="1">
    <citation type="submission" date="2018-09" db="EMBL/GenBank/DDBJ databases">
        <title>Common duck and Muscovy duck high density SNP chip.</title>
        <authorList>
            <person name="Vignal A."/>
            <person name="Thebault N."/>
            <person name="Warren W.C."/>
        </authorList>
    </citation>
    <scope>NUCLEOTIDE SEQUENCE [LARGE SCALE GENOMIC DNA]</scope>
</reference>
<dbReference type="Gene3D" id="2.60.40.10">
    <property type="entry name" value="Immunoglobulins"/>
    <property type="match status" value="2"/>
</dbReference>
<dbReference type="SUPFAM" id="SSF48726">
    <property type="entry name" value="Immunoglobulin"/>
    <property type="match status" value="2"/>
</dbReference>
<dbReference type="GO" id="GO:0002323">
    <property type="term" value="P:natural killer cell activation involved in immune response"/>
    <property type="evidence" value="ECO:0007669"/>
    <property type="project" value="TreeGrafter"/>
</dbReference>
<dbReference type="AlphaFoldDB" id="A0A8C3C1P3"/>
<reference evidence="7" key="3">
    <citation type="submission" date="2025-09" db="UniProtKB">
        <authorList>
            <consortium name="Ensembl"/>
        </authorList>
    </citation>
    <scope>IDENTIFICATION</scope>
</reference>
<feature type="domain" description="Ig-like" evidence="6">
    <location>
        <begin position="138"/>
        <end position="210"/>
    </location>
</feature>
<comment type="subcellular location">
    <subcellularLocation>
        <location evidence="1">Membrane</location>
    </subcellularLocation>
</comment>
<evidence type="ECO:0000256" key="3">
    <source>
        <dbReference type="ARBA" id="ARBA00023136"/>
    </source>
</evidence>
<accession>A0A8C3C1P3</accession>
<dbReference type="InterPro" id="IPR036179">
    <property type="entry name" value="Ig-like_dom_sf"/>
</dbReference>
<dbReference type="GO" id="GO:0042288">
    <property type="term" value="F:MHC class I protein binding"/>
    <property type="evidence" value="ECO:0007669"/>
    <property type="project" value="TreeGrafter"/>
</dbReference>
<evidence type="ECO:0000256" key="1">
    <source>
        <dbReference type="ARBA" id="ARBA00004370"/>
    </source>
</evidence>
<evidence type="ECO:0000313" key="8">
    <source>
        <dbReference type="Proteomes" id="UP000694556"/>
    </source>
</evidence>
<evidence type="ECO:0000256" key="5">
    <source>
        <dbReference type="SAM" id="MobiDB-lite"/>
    </source>
</evidence>
<feature type="region of interest" description="Disordered" evidence="5">
    <location>
        <begin position="229"/>
        <end position="250"/>
    </location>
</feature>
<keyword evidence="8" id="KW-1185">Reference proteome</keyword>
<dbReference type="PROSITE" id="PS50835">
    <property type="entry name" value="IG_LIKE"/>
    <property type="match status" value="1"/>
</dbReference>
<dbReference type="Proteomes" id="UP000694556">
    <property type="component" value="Chromosome 26"/>
</dbReference>
<feature type="compositionally biased region" description="Polar residues" evidence="5">
    <location>
        <begin position="239"/>
        <end position="250"/>
    </location>
</feature>
<name>A0A8C3C1P3_CAIMO</name>
<sequence length="388" mass="41582">CLPQVFLPPRDTPCLMLTPRLLFGTAGCEDRAVPARGELRLLPKEPLQAWVKLEWKVTLDSGTTLVIVRALKDEAPDFRSNSSGRATFHPETLSLNISMVTQADSGNYYAGFDTESGLTHSQCFHVSVWGEWLPPSPPPVRVLQQEQGWCNFSLLCSVPGAADVSYSWSCDGEPLGHENVLRVHGDTEPRTYICNASNPVSWNTATPFLTCQLPFALAVVLGQLLGTSGTRSRVPPGTESWSLSPCASQTSIPSVGQGGGLPIIPAPSGSSSASQPCFKLFPCPPPTPPRSFIWAARRIARASPQVSSRCQISLPPDLPSSDKLRAGRDGEGAPPYLKAAAVCWPLSSPADRYAAKSTALGDINELVRRVVLSRSALLPALGFQGCPN</sequence>
<keyword evidence="3" id="KW-0472">Membrane</keyword>
<reference evidence="7" key="2">
    <citation type="submission" date="2025-08" db="UniProtKB">
        <authorList>
            <consortium name="Ensembl"/>
        </authorList>
    </citation>
    <scope>IDENTIFICATION</scope>
</reference>
<dbReference type="InterPro" id="IPR015631">
    <property type="entry name" value="CD2/SLAM_rcpt"/>
</dbReference>
<evidence type="ECO:0000256" key="2">
    <source>
        <dbReference type="ARBA" id="ARBA00022729"/>
    </source>
</evidence>
<evidence type="ECO:0000256" key="4">
    <source>
        <dbReference type="ARBA" id="ARBA00023180"/>
    </source>
</evidence>
<keyword evidence="2" id="KW-0732">Signal</keyword>
<dbReference type="Ensembl" id="ENSCMMT00000013803.1">
    <property type="protein sequence ID" value="ENSCMMP00000012556.1"/>
    <property type="gene ID" value="ENSCMMG00000007951.1"/>
</dbReference>
<evidence type="ECO:0000259" key="6">
    <source>
        <dbReference type="PROSITE" id="PS50835"/>
    </source>
</evidence>
<protein>
    <recommendedName>
        <fullName evidence="6">Ig-like domain-containing protein</fullName>
    </recommendedName>
</protein>
<proteinExistence type="predicted"/>
<dbReference type="PANTHER" id="PTHR12080">
    <property type="entry name" value="SIGNALING LYMPHOCYTIC ACTIVATION MOLECULE"/>
    <property type="match status" value="1"/>
</dbReference>
<dbReference type="InterPro" id="IPR013783">
    <property type="entry name" value="Ig-like_fold"/>
</dbReference>
<dbReference type="GO" id="GO:0009897">
    <property type="term" value="C:external side of plasma membrane"/>
    <property type="evidence" value="ECO:0007669"/>
    <property type="project" value="TreeGrafter"/>
</dbReference>
<organism evidence="7 8">
    <name type="scientific">Cairina moschata</name>
    <name type="common">Muscovy duck</name>
    <dbReference type="NCBI Taxonomy" id="8855"/>
    <lineage>
        <taxon>Eukaryota</taxon>
        <taxon>Metazoa</taxon>
        <taxon>Chordata</taxon>
        <taxon>Craniata</taxon>
        <taxon>Vertebrata</taxon>
        <taxon>Euteleostomi</taxon>
        <taxon>Archelosauria</taxon>
        <taxon>Archosauria</taxon>
        <taxon>Dinosauria</taxon>
        <taxon>Saurischia</taxon>
        <taxon>Theropoda</taxon>
        <taxon>Coelurosauria</taxon>
        <taxon>Aves</taxon>
        <taxon>Neognathae</taxon>
        <taxon>Galloanserae</taxon>
        <taxon>Anseriformes</taxon>
        <taxon>Anatidae</taxon>
        <taxon>Anatinae</taxon>
        <taxon>Cairina</taxon>
    </lineage>
</organism>
<dbReference type="InterPro" id="IPR007110">
    <property type="entry name" value="Ig-like_dom"/>
</dbReference>
<keyword evidence="4" id="KW-0325">Glycoprotein</keyword>
<dbReference type="PANTHER" id="PTHR12080:SF56">
    <property type="entry name" value="NATURAL KILLER CELL RECEPTOR 2B4"/>
    <property type="match status" value="1"/>
</dbReference>